<dbReference type="GO" id="GO:1904659">
    <property type="term" value="P:D-glucose transmembrane transport"/>
    <property type="evidence" value="ECO:0007669"/>
    <property type="project" value="InterPro"/>
</dbReference>
<evidence type="ECO:0000259" key="9">
    <source>
        <dbReference type="PROSITE" id="PS50850"/>
    </source>
</evidence>
<dbReference type="InterPro" id="IPR011701">
    <property type="entry name" value="MFS"/>
</dbReference>
<dbReference type="GO" id="GO:0005886">
    <property type="term" value="C:plasma membrane"/>
    <property type="evidence" value="ECO:0007669"/>
    <property type="project" value="UniProtKB-SubCell"/>
</dbReference>
<dbReference type="EMBL" id="JADIMZ010000065">
    <property type="protein sequence ID" value="MBO8432532.1"/>
    <property type="molecule type" value="Genomic_DNA"/>
</dbReference>
<dbReference type="GO" id="GO:0055056">
    <property type="term" value="F:D-glucose transmembrane transporter activity"/>
    <property type="evidence" value="ECO:0007669"/>
    <property type="project" value="InterPro"/>
</dbReference>
<comment type="caution">
    <text evidence="10">The sequence shown here is derived from an EMBL/GenBank/DDBJ whole genome shotgun (WGS) entry which is preliminary data.</text>
</comment>
<feature type="transmembrane region" description="Helical" evidence="8">
    <location>
        <begin position="95"/>
        <end position="113"/>
    </location>
</feature>
<reference evidence="10" key="1">
    <citation type="submission" date="2020-10" db="EMBL/GenBank/DDBJ databases">
        <authorList>
            <person name="Gilroy R."/>
        </authorList>
    </citation>
    <scope>NUCLEOTIDE SEQUENCE</scope>
    <source>
        <strain evidence="10">2889</strain>
    </source>
</reference>
<dbReference type="PANTHER" id="PTHR43702:SF12">
    <property type="entry name" value="N-ACETYL GLUCOSAMINE TRANSPORTER NAGP"/>
    <property type="match status" value="1"/>
</dbReference>
<keyword evidence="4" id="KW-1003">Cell membrane</keyword>
<feature type="transmembrane region" description="Helical" evidence="8">
    <location>
        <begin position="275"/>
        <end position="296"/>
    </location>
</feature>
<dbReference type="InterPro" id="IPR020846">
    <property type="entry name" value="MFS_dom"/>
</dbReference>
<keyword evidence="7 8" id="KW-0472">Membrane</keyword>
<protein>
    <submittedName>
        <fullName evidence="10">Sugar MFS transporter</fullName>
    </submittedName>
</protein>
<dbReference type="InterPro" id="IPR005964">
    <property type="entry name" value="Glc/Gal_transptr_bac"/>
</dbReference>
<evidence type="ECO:0000256" key="4">
    <source>
        <dbReference type="ARBA" id="ARBA00022475"/>
    </source>
</evidence>
<feature type="transmembrane region" description="Helical" evidence="8">
    <location>
        <begin position="189"/>
        <end position="206"/>
    </location>
</feature>
<evidence type="ECO:0000313" key="10">
    <source>
        <dbReference type="EMBL" id="MBO8432532.1"/>
    </source>
</evidence>
<evidence type="ECO:0000256" key="1">
    <source>
        <dbReference type="ARBA" id="ARBA00003321"/>
    </source>
</evidence>
<dbReference type="InterPro" id="IPR050375">
    <property type="entry name" value="MFS_TsgA-like"/>
</dbReference>
<comment type="function">
    <text evidence="1">Intake of glucose and galactose.</text>
</comment>
<accession>A0A9D9H249</accession>
<feature type="transmembrane region" description="Helical" evidence="8">
    <location>
        <begin position="361"/>
        <end position="378"/>
    </location>
</feature>
<evidence type="ECO:0000256" key="7">
    <source>
        <dbReference type="ARBA" id="ARBA00023136"/>
    </source>
</evidence>
<dbReference type="InterPro" id="IPR036259">
    <property type="entry name" value="MFS_trans_sf"/>
</dbReference>
<keyword evidence="5 8" id="KW-0812">Transmembrane</keyword>
<keyword evidence="6 8" id="KW-1133">Transmembrane helix</keyword>
<feature type="transmembrane region" description="Helical" evidence="8">
    <location>
        <begin position="328"/>
        <end position="349"/>
    </location>
</feature>
<dbReference type="GO" id="GO:0005354">
    <property type="term" value="F:galactose transmembrane transporter activity"/>
    <property type="evidence" value="ECO:0007669"/>
    <property type="project" value="InterPro"/>
</dbReference>
<comment type="subcellular location">
    <subcellularLocation>
        <location evidence="2">Cell inner membrane</location>
        <topology evidence="2">Multi-pass membrane protein</topology>
    </subcellularLocation>
</comment>
<evidence type="ECO:0000256" key="8">
    <source>
        <dbReference type="SAM" id="Phobius"/>
    </source>
</evidence>
<evidence type="ECO:0000313" key="11">
    <source>
        <dbReference type="Proteomes" id="UP000823612"/>
    </source>
</evidence>
<feature type="transmembrane region" description="Helical" evidence="8">
    <location>
        <begin position="134"/>
        <end position="157"/>
    </location>
</feature>
<feature type="transmembrane region" description="Helical" evidence="8">
    <location>
        <begin position="73"/>
        <end position="89"/>
    </location>
</feature>
<dbReference type="Pfam" id="PF07690">
    <property type="entry name" value="MFS_1"/>
    <property type="match status" value="1"/>
</dbReference>
<feature type="transmembrane region" description="Helical" evidence="8">
    <location>
        <begin position="237"/>
        <end position="255"/>
    </location>
</feature>
<dbReference type="AlphaFoldDB" id="A0A9D9H249"/>
<evidence type="ECO:0000256" key="6">
    <source>
        <dbReference type="ARBA" id="ARBA00022989"/>
    </source>
</evidence>
<evidence type="ECO:0000256" key="3">
    <source>
        <dbReference type="ARBA" id="ARBA00009120"/>
    </source>
</evidence>
<dbReference type="PANTHER" id="PTHR43702">
    <property type="entry name" value="L-FUCOSE-PROTON SYMPORTER"/>
    <property type="match status" value="1"/>
</dbReference>
<name>A0A9D9H249_9BACT</name>
<dbReference type="CDD" id="cd17394">
    <property type="entry name" value="MFS_FucP_like"/>
    <property type="match status" value="1"/>
</dbReference>
<proteinExistence type="inferred from homology"/>
<comment type="similarity">
    <text evidence="3">Belongs to the major facilitator superfamily. FHS transporter (TC 2.A.1.7) family.</text>
</comment>
<reference evidence="10" key="2">
    <citation type="journal article" date="2021" name="PeerJ">
        <title>Extensive microbial diversity within the chicken gut microbiome revealed by metagenomics and culture.</title>
        <authorList>
            <person name="Gilroy R."/>
            <person name="Ravi A."/>
            <person name="Getino M."/>
            <person name="Pursley I."/>
            <person name="Horton D.L."/>
            <person name="Alikhan N.F."/>
            <person name="Baker D."/>
            <person name="Gharbi K."/>
            <person name="Hall N."/>
            <person name="Watson M."/>
            <person name="Adriaenssens E.M."/>
            <person name="Foster-Nyarko E."/>
            <person name="Jarju S."/>
            <person name="Secka A."/>
            <person name="Antonio M."/>
            <person name="Oren A."/>
            <person name="Chaudhuri R.R."/>
            <person name="La Ragione R."/>
            <person name="Hildebrand F."/>
            <person name="Pallen M.J."/>
        </authorList>
    </citation>
    <scope>NUCLEOTIDE SEQUENCE</scope>
    <source>
        <strain evidence="10">2889</strain>
    </source>
</reference>
<dbReference type="NCBIfam" id="TIGR01272">
    <property type="entry name" value="gluP"/>
    <property type="match status" value="1"/>
</dbReference>
<feature type="domain" description="Major facilitator superfamily (MFS) profile" evidence="9">
    <location>
        <begin position="6"/>
        <end position="413"/>
    </location>
</feature>
<dbReference type="Proteomes" id="UP000823612">
    <property type="component" value="Unassembled WGS sequence"/>
</dbReference>
<evidence type="ECO:0000256" key="2">
    <source>
        <dbReference type="ARBA" id="ARBA00004429"/>
    </source>
</evidence>
<feature type="transmembrane region" description="Helical" evidence="8">
    <location>
        <begin position="303"/>
        <end position="322"/>
    </location>
</feature>
<gene>
    <name evidence="10" type="ORF">IAB08_04495</name>
</gene>
<dbReference type="Gene3D" id="1.20.1250.20">
    <property type="entry name" value="MFS general substrate transporter like domains"/>
    <property type="match status" value="2"/>
</dbReference>
<dbReference type="SUPFAM" id="SSF103473">
    <property type="entry name" value="MFS general substrate transporter"/>
    <property type="match status" value="1"/>
</dbReference>
<dbReference type="PROSITE" id="PS50850">
    <property type="entry name" value="MFS"/>
    <property type="match status" value="1"/>
</dbReference>
<feature type="transmembrane region" description="Helical" evidence="8">
    <location>
        <begin position="43"/>
        <end position="61"/>
    </location>
</feature>
<organism evidence="10 11">
    <name type="scientific">Candidatus Pullibacteroides excrementavium</name>
    <dbReference type="NCBI Taxonomy" id="2840905"/>
    <lineage>
        <taxon>Bacteria</taxon>
        <taxon>Pseudomonadati</taxon>
        <taxon>Bacteroidota</taxon>
        <taxon>Bacteroidia</taxon>
        <taxon>Bacteroidales</taxon>
        <taxon>Candidatus Pullibacteroides</taxon>
    </lineage>
</organism>
<evidence type="ECO:0000256" key="5">
    <source>
        <dbReference type="ARBA" id="ARBA00022692"/>
    </source>
</evidence>
<feature type="transmembrane region" description="Helical" evidence="8">
    <location>
        <begin position="7"/>
        <end position="31"/>
    </location>
</feature>
<sequence>MLKKTPLAIIGILFFIFGFITWLNSALVPFLKISCELNNFESYFVTFVFYIAYFIFALPSAKVIDSIGYRRSITVGLAVMALGGLFFIPAALSRFYLFFLAGLFLMGAGLALLQTAANPYAAILGPPETAAKRISIMGVCNKFAGVLAPLAFGSVALKAADDIMHRLEDPALSLLAREELLDALAHKCLIPYILIVIFLVMLALFVKFSQLPDIDKEESDSSLPNEKEPLRFFSRPTLWGGVLALFFYVGAEVISVDTLIGNAMDHGISPSDAKIFPAFSMVAFIIGYLLGIIGIPRLFNQRTALILSASASIVVALAGILTPGLASLYILVWLGLTNAMIWPAVWGIAIQGLGKHTSTGSSLLIMAIVGGAIIPLLFGKLADKVGFQQAYWVVIPCYLFILIYALLFAKSQRDKVS</sequence>
<feature type="transmembrane region" description="Helical" evidence="8">
    <location>
        <begin position="390"/>
        <end position="409"/>
    </location>
</feature>